<evidence type="ECO:0000259" key="5">
    <source>
        <dbReference type="PROSITE" id="PS50045"/>
    </source>
</evidence>
<dbReference type="InterPro" id="IPR002078">
    <property type="entry name" value="Sigma_54_int"/>
</dbReference>
<evidence type="ECO:0000313" key="7">
    <source>
        <dbReference type="Proteomes" id="UP000631670"/>
    </source>
</evidence>
<dbReference type="Gene3D" id="3.40.50.300">
    <property type="entry name" value="P-loop containing nucleotide triphosphate hydrolases"/>
    <property type="match status" value="1"/>
</dbReference>
<evidence type="ECO:0000256" key="4">
    <source>
        <dbReference type="ARBA" id="ARBA00023163"/>
    </source>
</evidence>
<protein>
    <submittedName>
        <fullName evidence="6">Transcriptional regulator of acetoin/glycerol metabolism</fullName>
    </submittedName>
</protein>
<organism evidence="6 7">
    <name type="scientific">Amycolatopsis lexingtonensis</name>
    <dbReference type="NCBI Taxonomy" id="218822"/>
    <lineage>
        <taxon>Bacteria</taxon>
        <taxon>Bacillati</taxon>
        <taxon>Actinomycetota</taxon>
        <taxon>Actinomycetes</taxon>
        <taxon>Pseudonocardiales</taxon>
        <taxon>Pseudonocardiaceae</taxon>
        <taxon>Amycolatopsis</taxon>
    </lineage>
</organism>
<evidence type="ECO:0000256" key="2">
    <source>
        <dbReference type="ARBA" id="ARBA00022840"/>
    </source>
</evidence>
<keyword evidence="1" id="KW-0547">Nucleotide-binding</keyword>
<evidence type="ECO:0000256" key="1">
    <source>
        <dbReference type="ARBA" id="ARBA00022741"/>
    </source>
</evidence>
<dbReference type="SUPFAM" id="SSF55781">
    <property type="entry name" value="GAF domain-like"/>
    <property type="match status" value="1"/>
</dbReference>
<accession>A0ABR9HWT9</accession>
<dbReference type="InterPro" id="IPR029016">
    <property type="entry name" value="GAF-like_dom_sf"/>
</dbReference>
<keyword evidence="2" id="KW-0067">ATP-binding</keyword>
<dbReference type="EMBL" id="JADBEG010000001">
    <property type="protein sequence ID" value="MBE1495399.1"/>
    <property type="molecule type" value="Genomic_DNA"/>
</dbReference>
<dbReference type="SUPFAM" id="SSF46689">
    <property type="entry name" value="Homeodomain-like"/>
    <property type="match status" value="1"/>
</dbReference>
<dbReference type="PANTHER" id="PTHR32071">
    <property type="entry name" value="TRANSCRIPTIONAL REGULATORY PROTEIN"/>
    <property type="match status" value="1"/>
</dbReference>
<dbReference type="InterPro" id="IPR009057">
    <property type="entry name" value="Homeodomain-like_sf"/>
</dbReference>
<dbReference type="Pfam" id="PF02954">
    <property type="entry name" value="HTH_8"/>
    <property type="match status" value="1"/>
</dbReference>
<dbReference type="PRINTS" id="PR01590">
    <property type="entry name" value="HTHFIS"/>
</dbReference>
<dbReference type="PANTHER" id="PTHR32071:SF122">
    <property type="entry name" value="SIGMA FACTOR"/>
    <property type="match status" value="1"/>
</dbReference>
<evidence type="ECO:0000313" key="6">
    <source>
        <dbReference type="EMBL" id="MBE1495399.1"/>
    </source>
</evidence>
<dbReference type="InterPro" id="IPR027417">
    <property type="entry name" value="P-loop_NTPase"/>
</dbReference>
<dbReference type="Proteomes" id="UP000631670">
    <property type="component" value="Unassembled WGS sequence"/>
</dbReference>
<dbReference type="RefSeq" id="WP_086859389.1">
    <property type="nucleotide sequence ID" value="NZ_JADBEG010000001.1"/>
</dbReference>
<keyword evidence="3" id="KW-0805">Transcription regulation</keyword>
<dbReference type="PROSITE" id="PS50045">
    <property type="entry name" value="SIGMA54_INTERACT_4"/>
    <property type="match status" value="1"/>
</dbReference>
<sequence length="544" mass="58035">MREQTSLRAEIELSWRRARLGGVAPDNALERAAFRAVDRSSRLVVAARPVLDEMADELRGTRFCTVLGDSSANIVDRWCDDTAVGRALDRIGALPGRHFAEESAGTNGLGTPVEVGRGVVVHGGEHYVEALKAFSCYGHPIYHPVTRRIAGVLDITGITRDANPMLAPFLVRAVRDIERRLLEGARLSERRLLNAFQTAMRERPGPVLVFGADVVLMNQAATDLLDAADHGVLRALALDGPDRESWTRRLALGSGAGVRVLAERIPGTGDGTLLRLEPDAAAPAVAVPEFDPLRQLSSLRGTGGAVLIGGEPGTGRTWAAHAVADGRASTVLDATDLPVLGETAWARRLDEAAALDDVLVVEEIHLLPPVLRARLVRTLAARGDLPTVLTGPSDARSAPETAGLASTCRATVELPPLRERAAELPALVKEIAAKLGPGCRLRFTSSAVAALAAQPWPANLRELETVLRQVIGHRTTGDVVLADLPPQYRAVPKTTNLGGRERAERAAIVEALRGTDGNKVQAARRLGVSRTTLYSRMRALGVPG</sequence>
<keyword evidence="4" id="KW-0804">Transcription</keyword>
<dbReference type="Gene3D" id="1.10.8.60">
    <property type="match status" value="1"/>
</dbReference>
<comment type="caution">
    <text evidence="6">The sequence shown here is derived from an EMBL/GenBank/DDBJ whole genome shotgun (WGS) entry which is preliminary data.</text>
</comment>
<evidence type="ECO:0000256" key="3">
    <source>
        <dbReference type="ARBA" id="ARBA00023015"/>
    </source>
</evidence>
<keyword evidence="7" id="KW-1185">Reference proteome</keyword>
<dbReference type="Pfam" id="PF25601">
    <property type="entry name" value="AAA_lid_14"/>
    <property type="match status" value="1"/>
</dbReference>
<dbReference type="SUPFAM" id="SSF52540">
    <property type="entry name" value="P-loop containing nucleoside triphosphate hydrolases"/>
    <property type="match status" value="1"/>
</dbReference>
<dbReference type="Gene3D" id="1.10.10.60">
    <property type="entry name" value="Homeodomain-like"/>
    <property type="match status" value="1"/>
</dbReference>
<reference evidence="6 7" key="1">
    <citation type="submission" date="2020-10" db="EMBL/GenBank/DDBJ databases">
        <title>Sequencing the genomes of 1000 actinobacteria strains.</title>
        <authorList>
            <person name="Klenk H.-P."/>
        </authorList>
    </citation>
    <scope>NUCLEOTIDE SEQUENCE [LARGE SCALE GENOMIC DNA]</scope>
    <source>
        <strain evidence="6 7">DSM 44653</strain>
    </source>
</reference>
<dbReference type="InterPro" id="IPR058031">
    <property type="entry name" value="AAA_lid_NorR"/>
</dbReference>
<dbReference type="Gene3D" id="3.30.450.40">
    <property type="match status" value="1"/>
</dbReference>
<name>A0ABR9HWT9_9PSEU</name>
<gene>
    <name evidence="6" type="ORF">H4696_002499</name>
</gene>
<feature type="domain" description="Sigma-54 factor interaction" evidence="5">
    <location>
        <begin position="411"/>
        <end position="472"/>
    </location>
</feature>
<dbReference type="InterPro" id="IPR002197">
    <property type="entry name" value="HTH_Fis"/>
</dbReference>
<proteinExistence type="predicted"/>